<dbReference type="Pfam" id="PF14659">
    <property type="entry name" value="Phage_int_SAM_3"/>
    <property type="match status" value="1"/>
</dbReference>
<comment type="caution">
    <text evidence="6">The sequence shown here is derived from an EMBL/GenBank/DDBJ whole genome shotgun (WGS) entry which is preliminary data.</text>
</comment>
<dbReference type="PROSITE" id="PS51898">
    <property type="entry name" value="TYR_RECOMBINASE"/>
    <property type="match status" value="1"/>
</dbReference>
<dbReference type="Proteomes" id="UP001254770">
    <property type="component" value="Unassembled WGS sequence"/>
</dbReference>
<dbReference type="SUPFAM" id="SSF56349">
    <property type="entry name" value="DNA breaking-rejoining enzymes"/>
    <property type="match status" value="1"/>
</dbReference>
<dbReference type="PANTHER" id="PTHR30629:SF2">
    <property type="entry name" value="PROPHAGE INTEGRASE INTS-RELATED"/>
    <property type="match status" value="1"/>
</dbReference>
<dbReference type="InterPro" id="IPR002104">
    <property type="entry name" value="Integrase_catalytic"/>
</dbReference>
<accession>A0AAW8TE24</accession>
<feature type="domain" description="Tyr recombinase" evidence="5">
    <location>
        <begin position="170"/>
        <end position="372"/>
    </location>
</feature>
<evidence type="ECO:0000256" key="1">
    <source>
        <dbReference type="ARBA" id="ARBA00008857"/>
    </source>
</evidence>
<dbReference type="PANTHER" id="PTHR30629">
    <property type="entry name" value="PROPHAGE INTEGRASE"/>
    <property type="match status" value="1"/>
</dbReference>
<keyword evidence="2" id="KW-0229">DNA integration</keyword>
<dbReference type="InterPro" id="IPR010998">
    <property type="entry name" value="Integrase_recombinase_N"/>
</dbReference>
<protein>
    <submittedName>
        <fullName evidence="6">Site-specific integrase</fullName>
    </submittedName>
</protein>
<dbReference type="CDD" id="cd01189">
    <property type="entry name" value="INT_ICEBs1_C_like"/>
    <property type="match status" value="1"/>
</dbReference>
<reference evidence="6" key="1">
    <citation type="submission" date="2023-03" db="EMBL/GenBank/DDBJ databases">
        <authorList>
            <person name="Shen W."/>
            <person name="Cai J."/>
        </authorList>
    </citation>
    <scope>NUCLEOTIDE SEQUENCE</scope>
    <source>
        <strain evidence="6">Y15</strain>
    </source>
</reference>
<dbReference type="InterPro" id="IPR013762">
    <property type="entry name" value="Integrase-like_cat_sf"/>
</dbReference>
<dbReference type="Gene3D" id="1.10.150.130">
    <property type="match status" value="1"/>
</dbReference>
<evidence type="ECO:0000256" key="2">
    <source>
        <dbReference type="ARBA" id="ARBA00022908"/>
    </source>
</evidence>
<gene>
    <name evidence="6" type="ORF">P7D69_13510</name>
</gene>
<dbReference type="Gene3D" id="1.10.443.10">
    <property type="entry name" value="Intergrase catalytic core"/>
    <property type="match status" value="1"/>
</dbReference>
<dbReference type="AlphaFoldDB" id="A0AAW8TE24"/>
<name>A0AAW8TE24_9ENTE</name>
<evidence type="ECO:0000313" key="7">
    <source>
        <dbReference type="Proteomes" id="UP001254770"/>
    </source>
</evidence>
<dbReference type="InterPro" id="IPR011010">
    <property type="entry name" value="DNA_brk_join_enz"/>
</dbReference>
<dbReference type="InterPro" id="IPR028259">
    <property type="entry name" value="AP2-like_int_N"/>
</dbReference>
<evidence type="ECO:0000313" key="6">
    <source>
        <dbReference type="EMBL" id="MDT2545362.1"/>
    </source>
</evidence>
<evidence type="ECO:0000256" key="3">
    <source>
        <dbReference type="ARBA" id="ARBA00023125"/>
    </source>
</evidence>
<dbReference type="RefSeq" id="WP_208759884.1">
    <property type="nucleotide sequence ID" value="NZ_JARPXI010000075.1"/>
</dbReference>
<evidence type="ECO:0000259" key="5">
    <source>
        <dbReference type="PROSITE" id="PS51898"/>
    </source>
</evidence>
<dbReference type="EMBL" id="JARPXL010000014">
    <property type="protein sequence ID" value="MDT2545362.1"/>
    <property type="molecule type" value="Genomic_DNA"/>
</dbReference>
<comment type="similarity">
    <text evidence="1">Belongs to the 'phage' integrase family.</text>
</comment>
<dbReference type="Pfam" id="PF00589">
    <property type="entry name" value="Phage_integrase"/>
    <property type="match status" value="1"/>
</dbReference>
<dbReference type="InterPro" id="IPR004107">
    <property type="entry name" value="Integrase_SAM-like_N"/>
</dbReference>
<dbReference type="GO" id="GO:0006310">
    <property type="term" value="P:DNA recombination"/>
    <property type="evidence" value="ECO:0007669"/>
    <property type="project" value="UniProtKB-KW"/>
</dbReference>
<dbReference type="GO" id="GO:0003677">
    <property type="term" value="F:DNA binding"/>
    <property type="evidence" value="ECO:0007669"/>
    <property type="project" value="UniProtKB-KW"/>
</dbReference>
<keyword evidence="3" id="KW-0238">DNA-binding</keyword>
<dbReference type="Pfam" id="PF14657">
    <property type="entry name" value="Arm-DNA-bind_4"/>
    <property type="match status" value="1"/>
</dbReference>
<dbReference type="GO" id="GO:0015074">
    <property type="term" value="P:DNA integration"/>
    <property type="evidence" value="ECO:0007669"/>
    <property type="project" value="UniProtKB-KW"/>
</dbReference>
<proteinExistence type="inferred from homology"/>
<sequence length="380" mass="44714">MAMIKQYQKKNGDKAWYFKTYLGINPLTGKKQYTTKRGFKTKKEAKLALAKLELQAKDNKYTPQSNMTFGEVADKWLKSYKNTVKESSYSRVYTIFQSNILPHFKEKRISKINIPYCQNIVNEWYQEYKTYKAIRSYTSAVFDYAKELRLIDDNPMEHVPVPKKKKEVIKEKKFFEKEELERFLKCCSEDSYPLTYPLFRLLSFTGIRKGELLALTWNDIDFDNKTLDINKTSARNYNGRPIITDPKSHSSNRRISLDNETIKILKKWRIDQRKYLLSYGINSLAPNQLVFSSKSNQILDHARINRILARICKANNFEDIKVHGLRHTHCSLLFEAGLSIQEVQYRLGHSNARTTLEIYSHVTKNQQEKSAEKFAKYINF</sequence>
<dbReference type="InterPro" id="IPR050808">
    <property type="entry name" value="Phage_Integrase"/>
</dbReference>
<keyword evidence="4" id="KW-0233">DNA recombination</keyword>
<organism evidence="6 7">
    <name type="scientific">Enterococcus raffinosus</name>
    <dbReference type="NCBI Taxonomy" id="71452"/>
    <lineage>
        <taxon>Bacteria</taxon>
        <taxon>Bacillati</taxon>
        <taxon>Bacillota</taxon>
        <taxon>Bacilli</taxon>
        <taxon>Lactobacillales</taxon>
        <taxon>Enterococcaceae</taxon>
        <taxon>Enterococcus</taxon>
    </lineage>
</organism>
<evidence type="ECO:0000256" key="4">
    <source>
        <dbReference type="ARBA" id="ARBA00023172"/>
    </source>
</evidence>